<dbReference type="AlphaFoldDB" id="A0A1D8GGJ7"/>
<keyword evidence="10" id="KW-1185">Reference proteome</keyword>
<dbReference type="GO" id="GO:0016020">
    <property type="term" value="C:membrane"/>
    <property type="evidence" value="ECO:0007669"/>
    <property type="project" value="InterPro"/>
</dbReference>
<dbReference type="Pfam" id="PF25973">
    <property type="entry name" value="BSH_CzcB"/>
    <property type="match status" value="1"/>
</dbReference>
<dbReference type="Gene3D" id="2.40.50.100">
    <property type="match status" value="1"/>
</dbReference>
<dbReference type="InterPro" id="IPR058637">
    <property type="entry name" value="YknX-like_C"/>
</dbReference>
<evidence type="ECO:0000256" key="4">
    <source>
        <dbReference type="SAM" id="Coils"/>
    </source>
</evidence>
<feature type="domain" description="YknX-like beta-barrel" evidence="8">
    <location>
        <begin position="258"/>
        <end position="334"/>
    </location>
</feature>
<dbReference type="NCBIfam" id="TIGR01730">
    <property type="entry name" value="RND_mfp"/>
    <property type="match status" value="1"/>
</dbReference>
<evidence type="ECO:0000256" key="5">
    <source>
        <dbReference type="SAM" id="MobiDB-lite"/>
    </source>
</evidence>
<dbReference type="Pfam" id="PF25990">
    <property type="entry name" value="Beta-barrel_YknX"/>
    <property type="match status" value="1"/>
</dbReference>
<reference evidence="9 10" key="1">
    <citation type="submission" date="2016-09" db="EMBL/GenBank/DDBJ databases">
        <title>Genomic analysis reveals versatility of anaerobic energy metabolism of Geosporobacter ferrireducens IRF9 of phylum Firmicutes.</title>
        <authorList>
            <person name="Kim S.-J."/>
        </authorList>
    </citation>
    <scope>NUCLEOTIDE SEQUENCE [LARGE SCALE GENOMIC DNA]</scope>
    <source>
        <strain evidence="9 10">IRF9</strain>
    </source>
</reference>
<evidence type="ECO:0000259" key="6">
    <source>
        <dbReference type="Pfam" id="PF25973"/>
    </source>
</evidence>
<comment type="subcellular location">
    <subcellularLocation>
        <location evidence="1">Cell envelope</location>
    </subcellularLocation>
</comment>
<dbReference type="InterPro" id="IPR058647">
    <property type="entry name" value="BSH_CzcB-like"/>
</dbReference>
<feature type="coiled-coil region" evidence="4">
    <location>
        <begin position="105"/>
        <end position="158"/>
    </location>
</feature>
<dbReference type="Proteomes" id="UP000095743">
    <property type="component" value="Chromosome"/>
</dbReference>
<dbReference type="Gene3D" id="2.40.420.20">
    <property type="match status" value="1"/>
</dbReference>
<dbReference type="OrthoDB" id="9777308at2"/>
<dbReference type="STRING" id="1424294.Gferi_10605"/>
<evidence type="ECO:0000259" key="7">
    <source>
        <dbReference type="Pfam" id="PF25989"/>
    </source>
</evidence>
<feature type="domain" description="CzcB-like barrel-sandwich hybrid" evidence="6">
    <location>
        <begin position="68"/>
        <end position="251"/>
    </location>
</feature>
<dbReference type="Pfam" id="PF25989">
    <property type="entry name" value="YknX_C"/>
    <property type="match status" value="1"/>
</dbReference>
<dbReference type="RefSeq" id="WP_069976253.1">
    <property type="nucleotide sequence ID" value="NZ_CP017269.1"/>
</dbReference>
<organism evidence="9 10">
    <name type="scientific">Geosporobacter ferrireducens</name>
    <dbReference type="NCBI Taxonomy" id="1424294"/>
    <lineage>
        <taxon>Bacteria</taxon>
        <taxon>Bacillati</taxon>
        <taxon>Bacillota</taxon>
        <taxon>Clostridia</taxon>
        <taxon>Peptostreptococcales</taxon>
        <taxon>Thermotaleaceae</taxon>
        <taxon>Geosporobacter</taxon>
    </lineage>
</organism>
<dbReference type="Gene3D" id="1.10.287.470">
    <property type="entry name" value="Helix hairpin bin"/>
    <property type="match status" value="1"/>
</dbReference>
<dbReference type="InterPro" id="IPR006143">
    <property type="entry name" value="RND_pump_MFP"/>
</dbReference>
<evidence type="ECO:0000259" key="8">
    <source>
        <dbReference type="Pfam" id="PF25990"/>
    </source>
</evidence>
<dbReference type="SUPFAM" id="SSF111369">
    <property type="entry name" value="HlyD-like secretion proteins"/>
    <property type="match status" value="1"/>
</dbReference>
<evidence type="ECO:0000313" key="10">
    <source>
        <dbReference type="Proteomes" id="UP000095743"/>
    </source>
</evidence>
<proteinExistence type="inferred from homology"/>
<protein>
    <submittedName>
        <fullName evidence="9">Uncharacterized protein</fullName>
    </submittedName>
</protein>
<comment type="similarity">
    <text evidence="2">Belongs to the membrane fusion protein (MFP) (TC 8.A.1) family.</text>
</comment>
<keyword evidence="3 4" id="KW-0175">Coiled coil</keyword>
<evidence type="ECO:0000256" key="3">
    <source>
        <dbReference type="ARBA" id="ARBA00023054"/>
    </source>
</evidence>
<evidence type="ECO:0000256" key="1">
    <source>
        <dbReference type="ARBA" id="ARBA00004196"/>
    </source>
</evidence>
<evidence type="ECO:0000256" key="2">
    <source>
        <dbReference type="ARBA" id="ARBA00009477"/>
    </source>
</evidence>
<gene>
    <name evidence="9" type="ORF">Gferi_10605</name>
</gene>
<dbReference type="EMBL" id="CP017269">
    <property type="protein sequence ID" value="AOT69996.1"/>
    <property type="molecule type" value="Genomic_DNA"/>
</dbReference>
<dbReference type="InterPro" id="IPR050465">
    <property type="entry name" value="UPF0194_transport"/>
</dbReference>
<name>A0A1D8GGJ7_9FIRM</name>
<evidence type="ECO:0000313" key="9">
    <source>
        <dbReference type="EMBL" id="AOT69996.1"/>
    </source>
</evidence>
<dbReference type="PANTHER" id="PTHR32347">
    <property type="entry name" value="EFFLUX SYSTEM COMPONENT YKNX-RELATED"/>
    <property type="match status" value="1"/>
</dbReference>
<dbReference type="GO" id="GO:0022857">
    <property type="term" value="F:transmembrane transporter activity"/>
    <property type="evidence" value="ECO:0007669"/>
    <property type="project" value="InterPro"/>
</dbReference>
<accession>A0A1D8GGJ7</accession>
<dbReference type="GO" id="GO:0030313">
    <property type="term" value="C:cell envelope"/>
    <property type="evidence" value="ECO:0007669"/>
    <property type="project" value="UniProtKB-SubCell"/>
</dbReference>
<dbReference type="KEGG" id="gfe:Gferi_10605"/>
<feature type="domain" description="YknX-like C-terminal permuted SH3-like" evidence="7">
    <location>
        <begin position="342"/>
        <end position="411"/>
    </location>
</feature>
<sequence>MKKIKKKTWFVIIAVVIVIAIAGTMGVKASQGKQDKGIAVRTAAVEKQDIEARILTSGEVLTIEKRDLLPETTGKIKEILVKKGDIVKKGQVLAVMDEKDLNYQIQQATIRLQIEKEELEKLRKDDRVALEVALSNAKIEYQDAKDAYERKKELYEADVVSKTELDTEKSNMDQKYNGYILAESRLQQSMTGKEISVKEKQIQLSQIGWEKLVQDLEKCKIKSPIDGTIIDSTVSEGEMTSENTPIMKIQDTNRLEILVNISEYDIGRIQLGQNAKITGDAFEGKEYAGTVKYIGPTALSITAGQGKETVVEVKIEVTDKDTEMKPGFTANVDILTESKKGVLVLPYEALFTKKSGETVVFVVQDGKAKEKTVLLGTQSDLVVEVISSDLHEGDPVILNPSETLKDNDPVQENKVM</sequence>
<feature type="region of interest" description="Disordered" evidence="5">
    <location>
        <begin position="397"/>
        <end position="416"/>
    </location>
</feature>
<dbReference type="InterPro" id="IPR058636">
    <property type="entry name" value="Beta-barrel_YknX"/>
</dbReference>
<dbReference type="PANTHER" id="PTHR32347:SF14">
    <property type="entry name" value="EFFLUX SYSTEM COMPONENT YKNX-RELATED"/>
    <property type="match status" value="1"/>
</dbReference>
<dbReference type="Gene3D" id="2.40.30.170">
    <property type="match status" value="1"/>
</dbReference>